<dbReference type="HAMAP" id="MF_00210">
    <property type="entry name" value="EPSP_synth"/>
    <property type="match status" value="1"/>
</dbReference>
<reference evidence="9" key="2">
    <citation type="submission" date="2021-09" db="EMBL/GenBank/DDBJ databases">
        <authorList>
            <person name="Gilroy R."/>
        </authorList>
    </citation>
    <scope>NUCLEOTIDE SEQUENCE</scope>
    <source>
        <strain evidence="9">CHK121-7720</strain>
    </source>
</reference>
<feature type="binding site" evidence="7">
    <location>
        <position position="315"/>
    </location>
    <ligand>
        <name>3-phosphoshikimate</name>
        <dbReference type="ChEBI" id="CHEBI:145989"/>
    </ligand>
</feature>
<feature type="binding site" evidence="7">
    <location>
        <position position="363"/>
    </location>
    <ligand>
        <name>phosphoenolpyruvate</name>
        <dbReference type="ChEBI" id="CHEBI:58702"/>
    </ligand>
</feature>
<evidence type="ECO:0000259" key="8">
    <source>
        <dbReference type="Pfam" id="PF00275"/>
    </source>
</evidence>
<protein>
    <recommendedName>
        <fullName evidence="7">3-phosphoshikimate 1-carboxyvinyltransferase</fullName>
        <ecNumber evidence="7">2.5.1.19</ecNumber>
    </recommendedName>
    <alternativeName>
        <fullName evidence="7">5-enolpyruvylshikimate-3-phosphate synthase</fullName>
        <shortName evidence="7">EPSP synthase</shortName>
        <shortName evidence="7">EPSPS</shortName>
    </alternativeName>
</protein>
<dbReference type="AlphaFoldDB" id="A0A921MTG5"/>
<evidence type="ECO:0000256" key="5">
    <source>
        <dbReference type="ARBA" id="ARBA00023141"/>
    </source>
</evidence>
<dbReference type="PANTHER" id="PTHR21090">
    <property type="entry name" value="AROM/DEHYDROQUINATE SYNTHASE"/>
    <property type="match status" value="1"/>
</dbReference>
<organism evidence="9 10">
    <name type="scientific">Barnesiella viscericola</name>
    <dbReference type="NCBI Taxonomy" id="397865"/>
    <lineage>
        <taxon>Bacteria</taxon>
        <taxon>Pseudomonadati</taxon>
        <taxon>Bacteroidota</taxon>
        <taxon>Bacteroidia</taxon>
        <taxon>Bacteroidales</taxon>
        <taxon>Barnesiellaceae</taxon>
        <taxon>Barnesiella</taxon>
    </lineage>
</organism>
<dbReference type="EMBL" id="DYUD01000030">
    <property type="protein sequence ID" value="HJG89995.1"/>
    <property type="molecule type" value="Genomic_DNA"/>
</dbReference>
<feature type="binding site" evidence="7">
    <location>
        <position position="146"/>
    </location>
    <ligand>
        <name>3-phosphoshikimate</name>
        <dbReference type="ChEBI" id="CHEBI:145989"/>
    </ligand>
</feature>
<evidence type="ECO:0000256" key="7">
    <source>
        <dbReference type="HAMAP-Rule" id="MF_00210"/>
    </source>
</evidence>
<keyword evidence="5 7" id="KW-0057">Aromatic amino acid biosynthesis</keyword>
<dbReference type="GO" id="GO:0009073">
    <property type="term" value="P:aromatic amino acid family biosynthetic process"/>
    <property type="evidence" value="ECO:0007669"/>
    <property type="project" value="UniProtKB-KW"/>
</dbReference>
<feature type="binding site" evidence="7">
    <location>
        <position position="22"/>
    </location>
    <ligand>
        <name>3-phosphoshikimate</name>
        <dbReference type="ChEBI" id="CHEBI:145989"/>
    </ligand>
</feature>
<comment type="caution">
    <text evidence="9">The sequence shown here is derived from an EMBL/GenBank/DDBJ whole genome shotgun (WGS) entry which is preliminary data.</text>
</comment>
<dbReference type="PIRSF" id="PIRSF000505">
    <property type="entry name" value="EPSPS"/>
    <property type="match status" value="1"/>
</dbReference>
<evidence type="ECO:0000256" key="1">
    <source>
        <dbReference type="ARBA" id="ARBA00004811"/>
    </source>
</evidence>
<gene>
    <name evidence="7" type="primary">aroA</name>
    <name evidence="9" type="ORF">K8U91_11070</name>
</gene>
<dbReference type="InterPro" id="IPR013792">
    <property type="entry name" value="RNA3'P_cycl/enolpyr_Trfase_a/b"/>
</dbReference>
<evidence type="ECO:0000256" key="3">
    <source>
        <dbReference type="ARBA" id="ARBA00022605"/>
    </source>
</evidence>
<feature type="binding site" evidence="7">
    <location>
        <position position="319"/>
    </location>
    <ligand>
        <name>phosphoenolpyruvate</name>
        <dbReference type="ChEBI" id="CHEBI:58702"/>
    </ligand>
</feature>
<comment type="similarity">
    <text evidence="2 7">Belongs to the EPSP synthase family.</text>
</comment>
<keyword evidence="4 7" id="KW-0808">Transferase</keyword>
<feature type="binding site" evidence="7">
    <location>
        <position position="144"/>
    </location>
    <ligand>
        <name>3-phosphoshikimate</name>
        <dbReference type="ChEBI" id="CHEBI:145989"/>
    </ligand>
</feature>
<feature type="binding site" evidence="7">
    <location>
        <position position="172"/>
    </location>
    <ligand>
        <name>3-phosphoshikimate</name>
        <dbReference type="ChEBI" id="CHEBI:145989"/>
    </ligand>
</feature>
<feature type="active site" description="Proton acceptor" evidence="7">
    <location>
        <position position="288"/>
    </location>
</feature>
<dbReference type="Proteomes" id="UP000757103">
    <property type="component" value="Unassembled WGS sequence"/>
</dbReference>
<dbReference type="CDD" id="cd01556">
    <property type="entry name" value="EPSP_synthase"/>
    <property type="match status" value="1"/>
</dbReference>
<dbReference type="SUPFAM" id="SSF55205">
    <property type="entry name" value="EPT/RTPC-like"/>
    <property type="match status" value="1"/>
</dbReference>
<feature type="binding site" evidence="7">
    <location>
        <position position="146"/>
    </location>
    <ligand>
        <name>phosphoenolpyruvate</name>
        <dbReference type="ChEBI" id="CHEBI:58702"/>
    </ligand>
</feature>
<dbReference type="Pfam" id="PF00275">
    <property type="entry name" value="EPSP_synthase"/>
    <property type="match status" value="2"/>
</dbReference>
<keyword evidence="7" id="KW-0963">Cytoplasm</keyword>
<dbReference type="Gene3D" id="3.65.10.10">
    <property type="entry name" value="Enolpyruvate transferase domain"/>
    <property type="match status" value="3"/>
</dbReference>
<dbReference type="GO" id="GO:0005737">
    <property type="term" value="C:cytoplasm"/>
    <property type="evidence" value="ECO:0007669"/>
    <property type="project" value="UniProtKB-SubCell"/>
</dbReference>
<dbReference type="InterPro" id="IPR006264">
    <property type="entry name" value="EPSP_synthase"/>
</dbReference>
<feature type="binding site" evidence="7">
    <location>
        <position position="288"/>
    </location>
    <ligand>
        <name>3-phosphoshikimate</name>
        <dbReference type="ChEBI" id="CHEBI:145989"/>
    </ligand>
</feature>
<comment type="catalytic activity">
    <reaction evidence="6">
        <text>3-phosphoshikimate + phosphoenolpyruvate = 5-O-(1-carboxyvinyl)-3-phosphoshikimate + phosphate</text>
        <dbReference type="Rhea" id="RHEA:21256"/>
        <dbReference type="ChEBI" id="CHEBI:43474"/>
        <dbReference type="ChEBI" id="CHEBI:57701"/>
        <dbReference type="ChEBI" id="CHEBI:58702"/>
        <dbReference type="ChEBI" id="CHEBI:145989"/>
        <dbReference type="EC" id="2.5.1.19"/>
    </reaction>
    <physiologicalReaction direction="left-to-right" evidence="6">
        <dbReference type="Rhea" id="RHEA:21257"/>
    </physiologicalReaction>
</comment>
<dbReference type="GO" id="GO:0008652">
    <property type="term" value="P:amino acid biosynthetic process"/>
    <property type="evidence" value="ECO:0007669"/>
    <property type="project" value="UniProtKB-KW"/>
</dbReference>
<feature type="binding site" evidence="7">
    <location>
        <position position="98"/>
    </location>
    <ligand>
        <name>phosphoenolpyruvate</name>
        <dbReference type="ChEBI" id="CHEBI:58702"/>
    </ligand>
</feature>
<evidence type="ECO:0000256" key="4">
    <source>
        <dbReference type="ARBA" id="ARBA00022679"/>
    </source>
</evidence>
<name>A0A921MTG5_9BACT</name>
<accession>A0A921MTG5</accession>
<dbReference type="RefSeq" id="WP_273307052.1">
    <property type="nucleotide sequence ID" value="NZ_CALUJX010000001.1"/>
</dbReference>
<evidence type="ECO:0000256" key="6">
    <source>
        <dbReference type="ARBA" id="ARBA00044633"/>
    </source>
</evidence>
<sequence length="414" mass="45441">MNYTLFAPAQLSGAITLPASKSISNRALIIQALCPEAITVENLSDCDDTRVMQQAFAHDDSTIDIHGAGTAMRFLTAYYAQKQGCRHTITGSARMQQRPIRILVDALHSLGADIRYTDREGFPPLDICGRSLTGGELLLPGDVSSQYVSALLLIAPAMRNGLTLTLTGELVSMPYIEMTLAMMEHFGIEARRIGHTIEVPAGTYRPAPFRVEPDWSAASYWYEMAALAPSASIHLPGLSPHSLQGDARIEHLFAPLGVSTHPSTDGIELRKSDSHIDTYTQDLSEQPDLAQTLVVACCLLGAPFHFTGLQTLRIKETDRIAALCKELNKLGYKLISSDDSLSWEGETVEPEAHPVINTYDDHRMAMAFAPAAFRFPGITIANPEVVDKSYPRYWEHLRQVGFTIDTPQKGDSTL</sequence>
<dbReference type="InterPro" id="IPR023193">
    <property type="entry name" value="EPSP_synthase_CS"/>
</dbReference>
<reference evidence="9" key="1">
    <citation type="journal article" date="2021" name="PeerJ">
        <title>Extensive microbial diversity within the chicken gut microbiome revealed by metagenomics and culture.</title>
        <authorList>
            <person name="Gilroy R."/>
            <person name="Ravi A."/>
            <person name="Getino M."/>
            <person name="Pursley I."/>
            <person name="Horton D.L."/>
            <person name="Alikhan N.F."/>
            <person name="Baker D."/>
            <person name="Gharbi K."/>
            <person name="Hall N."/>
            <person name="Watson M."/>
            <person name="Adriaenssens E.M."/>
            <person name="Foster-Nyarko E."/>
            <person name="Jarju S."/>
            <person name="Secka A."/>
            <person name="Antonio M."/>
            <person name="Oren A."/>
            <person name="Chaudhuri R.R."/>
            <person name="La Ragione R."/>
            <person name="Hildebrand F."/>
            <person name="Pallen M.J."/>
        </authorList>
    </citation>
    <scope>NUCLEOTIDE SEQUENCE</scope>
    <source>
        <strain evidence="9">CHK121-7720</strain>
    </source>
</reference>
<comment type="pathway">
    <text evidence="1 7">Metabolic intermediate biosynthesis; chorismate biosynthesis; chorismate from D-erythrose 4-phosphate and phosphoenolpyruvate: step 6/7.</text>
</comment>
<feature type="binding site" evidence="7">
    <location>
        <position position="21"/>
    </location>
    <ligand>
        <name>phosphoenolpyruvate</name>
        <dbReference type="ChEBI" id="CHEBI:58702"/>
    </ligand>
</feature>
<keyword evidence="3 7" id="KW-0028">Amino-acid biosynthesis</keyword>
<evidence type="ECO:0000256" key="2">
    <source>
        <dbReference type="ARBA" id="ARBA00009948"/>
    </source>
</evidence>
<evidence type="ECO:0000313" key="10">
    <source>
        <dbReference type="Proteomes" id="UP000757103"/>
    </source>
</evidence>
<feature type="binding site" evidence="7">
    <location>
        <position position="69"/>
    </location>
    <ligand>
        <name>phosphoenolpyruvate</name>
        <dbReference type="ChEBI" id="CHEBI:58702"/>
    </ligand>
</feature>
<feature type="binding site" evidence="7">
    <location>
        <position position="388"/>
    </location>
    <ligand>
        <name>phosphoenolpyruvate</name>
        <dbReference type="ChEBI" id="CHEBI:58702"/>
    </ligand>
</feature>
<dbReference type="InterPro" id="IPR036968">
    <property type="entry name" value="Enolpyruvate_Tfrase_sf"/>
</dbReference>
<comment type="function">
    <text evidence="7">Catalyzes the transfer of the enolpyruvyl moiety of phosphoenolpyruvate (PEP) to the 5-hydroxyl of shikimate-3-phosphate (S3P) to produce enolpyruvyl shikimate-3-phosphate and inorganic phosphate.</text>
</comment>
<dbReference type="InterPro" id="IPR001986">
    <property type="entry name" value="Enolpyruvate_Tfrase_dom"/>
</dbReference>
<dbReference type="PROSITE" id="PS00885">
    <property type="entry name" value="EPSP_SYNTHASE_2"/>
    <property type="match status" value="1"/>
</dbReference>
<dbReference type="EC" id="2.5.1.19" evidence="7"/>
<comment type="subunit">
    <text evidence="7">Monomer.</text>
</comment>
<dbReference type="GO" id="GO:0003866">
    <property type="term" value="F:3-phosphoshikimate 1-carboxyvinyltransferase activity"/>
    <property type="evidence" value="ECO:0007669"/>
    <property type="project" value="UniProtKB-UniRule"/>
</dbReference>
<comment type="caution">
    <text evidence="7">Lacks conserved residue(s) required for the propagation of feature annotation.</text>
</comment>
<feature type="binding site" evidence="7">
    <location>
        <position position="21"/>
    </location>
    <ligand>
        <name>3-phosphoshikimate</name>
        <dbReference type="ChEBI" id="CHEBI:145989"/>
    </ligand>
</feature>
<dbReference type="GO" id="GO:0009423">
    <property type="term" value="P:chorismate biosynthetic process"/>
    <property type="evidence" value="ECO:0007669"/>
    <property type="project" value="UniProtKB-UniRule"/>
</dbReference>
<feature type="domain" description="Enolpyruvate transferase" evidence="8">
    <location>
        <begin position="57"/>
        <end position="397"/>
    </location>
</feature>
<feature type="binding site" evidence="7">
    <location>
        <position position="26"/>
    </location>
    <ligand>
        <name>3-phosphoshikimate</name>
        <dbReference type="ChEBI" id="CHEBI:145989"/>
    </ligand>
</feature>
<dbReference type="PANTHER" id="PTHR21090:SF5">
    <property type="entry name" value="PENTAFUNCTIONAL AROM POLYPEPTIDE"/>
    <property type="match status" value="1"/>
</dbReference>
<proteinExistence type="inferred from homology"/>
<feature type="binding site" evidence="7">
    <location>
        <position position="145"/>
    </location>
    <ligand>
        <name>3-phosphoshikimate</name>
        <dbReference type="ChEBI" id="CHEBI:145989"/>
    </ligand>
</feature>
<comment type="subcellular location">
    <subcellularLocation>
        <location evidence="7">Cytoplasm</location>
    </subcellularLocation>
</comment>
<evidence type="ECO:0000313" key="9">
    <source>
        <dbReference type="EMBL" id="HJG89995.1"/>
    </source>
</evidence>
<feature type="domain" description="Enolpyruvate transferase" evidence="8">
    <location>
        <begin position="8"/>
        <end position="56"/>
    </location>
</feature>